<feature type="compositionally biased region" description="Basic and acidic residues" evidence="2">
    <location>
        <begin position="356"/>
        <end position="370"/>
    </location>
</feature>
<feature type="region of interest" description="Disordered" evidence="2">
    <location>
        <begin position="557"/>
        <end position="578"/>
    </location>
</feature>
<dbReference type="PROSITE" id="PS51207">
    <property type="entry name" value="PXA"/>
    <property type="match status" value="1"/>
</dbReference>
<feature type="region of interest" description="Disordered" evidence="2">
    <location>
        <begin position="337"/>
        <end position="389"/>
    </location>
</feature>
<dbReference type="InterPro" id="IPR018794">
    <property type="entry name" value="UPF0538"/>
</dbReference>
<evidence type="ECO:0000313" key="6">
    <source>
        <dbReference type="Proteomes" id="UP000232875"/>
    </source>
</evidence>
<dbReference type="Pfam" id="PF08628">
    <property type="entry name" value="Nexin_C"/>
    <property type="match status" value="1"/>
</dbReference>
<accession>A0A2N1J8C9</accession>
<feature type="domain" description="PXA" evidence="4">
    <location>
        <begin position="99"/>
        <end position="269"/>
    </location>
</feature>
<dbReference type="AlphaFoldDB" id="A0A2N1J8C9"/>
<dbReference type="EMBL" id="KZ454993">
    <property type="protein sequence ID" value="PKI82817.1"/>
    <property type="molecule type" value="Genomic_DNA"/>
</dbReference>
<organism evidence="5 6">
    <name type="scientific">Malassezia vespertilionis</name>
    <dbReference type="NCBI Taxonomy" id="2020962"/>
    <lineage>
        <taxon>Eukaryota</taxon>
        <taxon>Fungi</taxon>
        <taxon>Dikarya</taxon>
        <taxon>Basidiomycota</taxon>
        <taxon>Ustilaginomycotina</taxon>
        <taxon>Malasseziomycetes</taxon>
        <taxon>Malasseziales</taxon>
        <taxon>Malasseziaceae</taxon>
        <taxon>Malassezia</taxon>
    </lineage>
</organism>
<sequence length="1113" mass="120513">MLHDDMLANAALVLLLVLLLRSGISTVLILIALVSLLLCNPHVRTFLELAAPGHLASDKSTERDAKRVDALRAYLVDLADQKPKDMPQLQGLMDLDGVPGVVRTELEKTFGLFRRDYLQYWYDPISFGDPAFPDDAIHSLVHLVAQICMRFAQYQRMHIASELSLTALGVLVAALRSRRENAAGAADVHADVHACGAGLWESSEARIASLRSSISSLLLQNLPKEDSRSPALVVMLTDILAKQLWSVLQTQSDPDMVNQYIVKYGASSGDSAIAAVLVGGAPPSAAHAAEQSVSLLDAACASDDTPVLHMSTLDASGAVTTPANATATQQTAAALHDASGADREASTELSTPALCDEGRGEGREEPHISTDDAPSATTEANASSASLALPLDAPAPSYAVRKPRTKDVEEILKARNPHIMDPFEAYMQRLDASDQHRNAEGIALLQLYTNLNALHDTVELGKSTPQLFESDARSVLEAAYEALPVRAVPPPLPDAQVRTAIHEALQMRLGTPNALRPVGAAVVARLQQLWDMYQSSTRRKSIPPDTQHLGLAYEPRRPASQNSARHPSPRPEAPTQDTIPVTISVMDVSPDAGAETVDVRTLQLLISIESAEDAATGSGGYALLRTWPQLEQLQKELERMYAQRPADTVLVERPPSLPSLRRKSSAQACAAIQAYLAALLSPERGQLAWFSTTQAVQRFIDKTRADDASVPTKRTPTLMTSLGGMSRSFASGVVGAAGTARKGFEQISAAAPAQRALFGAKEPELPKPALPARKPMSALPLPRRPESPETNPMRPASPNKLSMAEPELALDACSLSSHDIDALLTAVFAAAHEAFNLQGSWTFRRGLLRVLEQVVRTTYSTSVMGTLVYFAAMLTPSALAAWVAYLRDAIWPNGVYSQEETPPRTAEQRRVTAVEARNVVLSYTPTQAAYALGIGGKQTCMDAMATVHDVLTDPAVSLDLHLTLLLRVAMHDEGAAPRPDGYKRHAFSPQTEFFDSTVTNMARPLTQATITVRVIKSFEYRTMKALVLRDVDLTATNALQLVERCKQDVRTEPSFKAYRNYVDKLDTLKLYTHAHGAKTTNLIINLDHPEWILSTDAAAPPLSAFGIGAWRLR</sequence>
<dbReference type="InterPro" id="IPR003114">
    <property type="entry name" value="Phox_assoc"/>
</dbReference>
<dbReference type="Proteomes" id="UP000232875">
    <property type="component" value="Unassembled WGS sequence"/>
</dbReference>
<keyword evidence="3" id="KW-0812">Transmembrane</keyword>
<evidence type="ECO:0000313" key="5">
    <source>
        <dbReference type="EMBL" id="PKI82817.1"/>
    </source>
</evidence>
<keyword evidence="3" id="KW-1133">Transmembrane helix</keyword>
<proteinExistence type="inferred from homology"/>
<dbReference type="Pfam" id="PF02194">
    <property type="entry name" value="PXA"/>
    <property type="match status" value="1"/>
</dbReference>
<keyword evidence="3" id="KW-0472">Membrane</keyword>
<gene>
    <name evidence="5" type="ORF">MVES_003286</name>
</gene>
<comment type="similarity">
    <text evidence="1">Belongs to the sorting nexin family.</text>
</comment>
<dbReference type="SMART" id="SM00313">
    <property type="entry name" value="PXA"/>
    <property type="match status" value="1"/>
</dbReference>
<evidence type="ECO:0000256" key="2">
    <source>
        <dbReference type="SAM" id="MobiDB-lite"/>
    </source>
</evidence>
<dbReference type="OrthoDB" id="120967at2759"/>
<feature type="region of interest" description="Disordered" evidence="2">
    <location>
        <begin position="763"/>
        <end position="800"/>
    </location>
</feature>
<keyword evidence="6" id="KW-1185">Reference proteome</keyword>
<dbReference type="Pfam" id="PF10209">
    <property type="entry name" value="DUF2340"/>
    <property type="match status" value="1"/>
</dbReference>
<dbReference type="PANTHER" id="PTHR22775:SF3">
    <property type="entry name" value="SORTING NEXIN-13"/>
    <property type="match status" value="1"/>
</dbReference>
<dbReference type="InterPro" id="IPR013937">
    <property type="entry name" value="Sorting_nexin_C"/>
</dbReference>
<feature type="compositionally biased region" description="Low complexity" evidence="2">
    <location>
        <begin position="373"/>
        <end position="389"/>
    </location>
</feature>
<protein>
    <recommendedName>
        <fullName evidence="4">PXA domain-containing protein</fullName>
    </recommendedName>
</protein>
<feature type="transmembrane region" description="Helical" evidence="3">
    <location>
        <begin position="12"/>
        <end position="38"/>
    </location>
</feature>
<dbReference type="PANTHER" id="PTHR22775">
    <property type="entry name" value="SORTING NEXIN"/>
    <property type="match status" value="1"/>
</dbReference>
<evidence type="ECO:0000256" key="3">
    <source>
        <dbReference type="SAM" id="Phobius"/>
    </source>
</evidence>
<evidence type="ECO:0000256" key="1">
    <source>
        <dbReference type="ARBA" id="ARBA00010883"/>
    </source>
</evidence>
<name>A0A2N1J8C9_9BASI</name>
<evidence type="ECO:0000259" key="4">
    <source>
        <dbReference type="PROSITE" id="PS51207"/>
    </source>
</evidence>
<reference evidence="5 6" key="1">
    <citation type="submission" date="2017-10" db="EMBL/GenBank/DDBJ databases">
        <title>A novel species of cold-tolerant Malassezia isolated from bats.</title>
        <authorList>
            <person name="Lorch J.M."/>
            <person name="Palmer J.M."/>
            <person name="Vanderwolf K.J."/>
            <person name="Schmidt K.Z."/>
            <person name="Verant M.L."/>
            <person name="Weller T.J."/>
            <person name="Blehert D.S."/>
        </authorList>
    </citation>
    <scope>NUCLEOTIDE SEQUENCE [LARGE SCALE GENOMIC DNA]</scope>
    <source>
        <strain evidence="5 6">NWHC:44797-103</strain>
    </source>
</reference>
<dbReference type="GO" id="GO:0035091">
    <property type="term" value="F:phosphatidylinositol binding"/>
    <property type="evidence" value="ECO:0007669"/>
    <property type="project" value="TreeGrafter"/>
</dbReference>